<dbReference type="RefSeq" id="WP_146564995.1">
    <property type="nucleotide sequence ID" value="NZ_SIHJ01000001.1"/>
</dbReference>
<dbReference type="Gene3D" id="3.30.70.100">
    <property type="match status" value="2"/>
</dbReference>
<dbReference type="EMBL" id="SIHJ01000001">
    <property type="protein sequence ID" value="TWT37680.1"/>
    <property type="molecule type" value="Genomic_DNA"/>
</dbReference>
<evidence type="ECO:0000259" key="2">
    <source>
        <dbReference type="Pfam" id="PF07978"/>
    </source>
</evidence>
<gene>
    <name evidence="3" type="ORF">KOR34_26410</name>
</gene>
<evidence type="ECO:0000313" key="3">
    <source>
        <dbReference type="EMBL" id="TWT37680.1"/>
    </source>
</evidence>
<dbReference type="Pfam" id="PF07978">
    <property type="entry name" value="NIPSNAP"/>
    <property type="match status" value="1"/>
</dbReference>
<dbReference type="Proteomes" id="UP000316714">
    <property type="component" value="Unassembled WGS sequence"/>
</dbReference>
<sequence length="258" mass="28343" precursor="true">MLRLLLATTVACSVLCTSGRAANPDKHVLELRTYTLTDAEAEKTLDAYLEGALIPALKRQGLGPIGAFAQAEPDPTAPPQVLLLIAGDSADAVVAAELELASDEAYQSAAKQYLTTPADKPVISRISSELLLSFDVWPKATASKQKQEGRDRLFELRTYESPTERLGHLKVEMFNSGEVPIFLDSGITPVFMGQALVGDKLPNLTYMTVYDDVDSRGKAWKTFVEHADWQVLKEVKKYAGTVSKIHKSDWRPKSYSDL</sequence>
<name>A0A5C5VIF2_9BACT</name>
<dbReference type="InterPro" id="IPR011008">
    <property type="entry name" value="Dimeric_a/b-barrel"/>
</dbReference>
<accession>A0A5C5VIF2</accession>
<dbReference type="AlphaFoldDB" id="A0A5C5VIF2"/>
<keyword evidence="4" id="KW-1185">Reference proteome</keyword>
<evidence type="ECO:0000313" key="4">
    <source>
        <dbReference type="Proteomes" id="UP000316714"/>
    </source>
</evidence>
<reference evidence="3 4" key="1">
    <citation type="submission" date="2019-02" db="EMBL/GenBank/DDBJ databases">
        <title>Deep-cultivation of Planctomycetes and their phenomic and genomic characterization uncovers novel biology.</title>
        <authorList>
            <person name="Wiegand S."/>
            <person name="Jogler M."/>
            <person name="Boedeker C."/>
            <person name="Pinto D."/>
            <person name="Vollmers J."/>
            <person name="Rivas-Marin E."/>
            <person name="Kohn T."/>
            <person name="Peeters S.H."/>
            <person name="Heuer A."/>
            <person name="Rast P."/>
            <person name="Oberbeckmann S."/>
            <person name="Bunk B."/>
            <person name="Jeske O."/>
            <person name="Meyerdierks A."/>
            <person name="Storesund J.E."/>
            <person name="Kallscheuer N."/>
            <person name="Luecker S."/>
            <person name="Lage O.M."/>
            <person name="Pohl T."/>
            <person name="Merkel B.J."/>
            <person name="Hornburger P."/>
            <person name="Mueller R.-W."/>
            <person name="Bruemmer F."/>
            <person name="Labrenz M."/>
            <person name="Spormann A.M."/>
            <person name="Op Den Camp H."/>
            <person name="Overmann J."/>
            <person name="Amann R."/>
            <person name="Jetten M.S.M."/>
            <person name="Mascher T."/>
            <person name="Medema M.H."/>
            <person name="Devos D.P."/>
            <person name="Kaster A.-K."/>
            <person name="Ovreas L."/>
            <person name="Rohde M."/>
            <person name="Galperin M.Y."/>
            <person name="Jogler C."/>
        </authorList>
    </citation>
    <scope>NUCLEOTIDE SEQUENCE [LARGE SCALE GENOMIC DNA]</scope>
    <source>
        <strain evidence="3 4">KOR34</strain>
    </source>
</reference>
<proteinExistence type="predicted"/>
<comment type="caution">
    <text evidence="3">The sequence shown here is derived from an EMBL/GenBank/DDBJ whole genome shotgun (WGS) entry which is preliminary data.</text>
</comment>
<feature type="chain" id="PRO_5022710574" description="NIPSNAP domain-containing protein" evidence="1">
    <location>
        <begin position="22"/>
        <end position="258"/>
    </location>
</feature>
<evidence type="ECO:0000256" key="1">
    <source>
        <dbReference type="SAM" id="SignalP"/>
    </source>
</evidence>
<organism evidence="3 4">
    <name type="scientific">Posidoniimonas corsicana</name>
    <dbReference type="NCBI Taxonomy" id="1938618"/>
    <lineage>
        <taxon>Bacteria</taxon>
        <taxon>Pseudomonadati</taxon>
        <taxon>Planctomycetota</taxon>
        <taxon>Planctomycetia</taxon>
        <taxon>Pirellulales</taxon>
        <taxon>Lacipirellulaceae</taxon>
        <taxon>Posidoniimonas</taxon>
    </lineage>
</organism>
<dbReference type="InterPro" id="IPR012577">
    <property type="entry name" value="NIPSNAP"/>
</dbReference>
<feature type="domain" description="NIPSNAP" evidence="2">
    <location>
        <begin position="154"/>
        <end position="256"/>
    </location>
</feature>
<feature type="signal peptide" evidence="1">
    <location>
        <begin position="1"/>
        <end position="21"/>
    </location>
</feature>
<keyword evidence="1" id="KW-0732">Signal</keyword>
<dbReference type="SUPFAM" id="SSF54909">
    <property type="entry name" value="Dimeric alpha+beta barrel"/>
    <property type="match status" value="2"/>
</dbReference>
<protein>
    <recommendedName>
        <fullName evidence="2">NIPSNAP domain-containing protein</fullName>
    </recommendedName>
</protein>
<dbReference type="OrthoDB" id="9809695at2"/>